<evidence type="ECO:0000259" key="10">
    <source>
        <dbReference type="Pfam" id="PF01757"/>
    </source>
</evidence>
<proteinExistence type="predicted"/>
<sequence length="617" mass="64199">MVEQLVPRADPRRVGDTRRRVSAVPYAPGLDGLRALAVVAVLVYHLELSWAGGGFLGVEIFFTLSGFLVTQLLVAELRARGRVDAKAFFLARARRLVPALVACVLATVVVYRLLLPGDVGGIRDDALASLTYVQNWHLVIAGIPYGEAFARPSPLLHIWSLGVEGQLYLLWPLLFVGVLAMVARRRAAAVALLLAMGSAVVMALLYDPDSNIRVYYGTDARSAGFLVGAALALVYGPEAWSRRLSRPRRAIVDIGGGVALVALVVALSTASEFDDQLYERGGFLRAGLLTAVVIVAAARNGVVTSVLARRPLIWLGRRSYGIYLYHWPIFVLTRPGIDVPAPAWLVDLGRVVATFLVAELSYRFLETPIRRGAIRRVCARAKAGTAAVATCGVLALTLTACGIVAVTGTPGAAPVPPAAAADDEPPVDAAPADPGSAAPVAPGASTAAGAPATPTTAPATPSGGVGRPVLVVGDSITLGSADALTTALGPQTTVDGKVGRQFSTAPAIVAAWVAAHDGPVVVDLGANGTISRRDVDAVVSAARDERIVFVGVSVPRRWQDANNATLREAVVAAGPRAAFVDWAAIVAADPSIIGPDGVHPTVRGRTVLATAVRQALG</sequence>
<feature type="transmembrane region" description="Helical" evidence="9">
    <location>
        <begin position="283"/>
        <end position="308"/>
    </location>
</feature>
<dbReference type="RefSeq" id="WP_339121925.1">
    <property type="nucleotide sequence ID" value="NZ_BAABKS010000042.1"/>
</dbReference>
<feature type="compositionally biased region" description="Low complexity" evidence="8">
    <location>
        <begin position="427"/>
        <end position="462"/>
    </location>
</feature>
<reference evidence="12" key="1">
    <citation type="journal article" date="2019" name="Int. J. Syst. Evol. Microbiol.">
        <title>The Global Catalogue of Microorganisms (GCM) 10K type strain sequencing project: providing services to taxonomists for standard genome sequencing and annotation.</title>
        <authorList>
            <consortium name="The Broad Institute Genomics Platform"/>
            <consortium name="The Broad Institute Genome Sequencing Center for Infectious Disease"/>
            <person name="Wu L."/>
            <person name="Ma J."/>
        </authorList>
    </citation>
    <scope>NUCLEOTIDE SEQUENCE [LARGE SCALE GENOMIC DNA]</scope>
    <source>
        <strain evidence="12">CCUG 49018</strain>
    </source>
</reference>
<evidence type="ECO:0000313" key="12">
    <source>
        <dbReference type="Proteomes" id="UP001597182"/>
    </source>
</evidence>
<comment type="caution">
    <text evidence="11">The sequence shown here is derived from an EMBL/GenBank/DDBJ whole genome shotgun (WGS) entry which is preliminary data.</text>
</comment>
<feature type="transmembrane region" description="Helical" evidence="9">
    <location>
        <begin position="386"/>
        <end position="406"/>
    </location>
</feature>
<dbReference type="SUPFAM" id="SSF52266">
    <property type="entry name" value="SGNH hydrolase"/>
    <property type="match status" value="1"/>
</dbReference>
<evidence type="ECO:0000256" key="4">
    <source>
        <dbReference type="ARBA" id="ARBA00022692"/>
    </source>
</evidence>
<dbReference type="EMBL" id="JBHTMB010000152">
    <property type="protein sequence ID" value="MFD1235290.1"/>
    <property type="molecule type" value="Genomic_DNA"/>
</dbReference>
<keyword evidence="7 11" id="KW-0012">Acyltransferase</keyword>
<feature type="transmembrane region" description="Helical" evidence="9">
    <location>
        <begin position="50"/>
        <end position="75"/>
    </location>
</feature>
<feature type="transmembrane region" description="Helical" evidence="9">
    <location>
        <begin position="190"/>
        <end position="208"/>
    </location>
</feature>
<evidence type="ECO:0000256" key="3">
    <source>
        <dbReference type="ARBA" id="ARBA00022679"/>
    </source>
</evidence>
<evidence type="ECO:0000256" key="2">
    <source>
        <dbReference type="ARBA" id="ARBA00022475"/>
    </source>
</evidence>
<keyword evidence="3 11" id="KW-0808">Transferase</keyword>
<feature type="region of interest" description="Disordered" evidence="8">
    <location>
        <begin position="415"/>
        <end position="465"/>
    </location>
</feature>
<dbReference type="Proteomes" id="UP001597182">
    <property type="component" value="Unassembled WGS sequence"/>
</dbReference>
<dbReference type="EC" id="2.3.1.-" evidence="11"/>
<keyword evidence="5 9" id="KW-1133">Transmembrane helix</keyword>
<dbReference type="InterPro" id="IPR050879">
    <property type="entry name" value="Acyltransferase_3"/>
</dbReference>
<organism evidence="11 12">
    <name type="scientific">Pseudonocardia benzenivorans</name>
    <dbReference type="NCBI Taxonomy" id="228005"/>
    <lineage>
        <taxon>Bacteria</taxon>
        <taxon>Bacillati</taxon>
        <taxon>Actinomycetota</taxon>
        <taxon>Actinomycetes</taxon>
        <taxon>Pseudonocardiales</taxon>
        <taxon>Pseudonocardiaceae</taxon>
        <taxon>Pseudonocardia</taxon>
    </lineage>
</organism>
<keyword evidence="4 9" id="KW-0812">Transmembrane</keyword>
<keyword evidence="2" id="KW-1003">Cell membrane</keyword>
<evidence type="ECO:0000256" key="7">
    <source>
        <dbReference type="ARBA" id="ARBA00023315"/>
    </source>
</evidence>
<dbReference type="PANTHER" id="PTHR23028">
    <property type="entry name" value="ACETYLTRANSFERASE"/>
    <property type="match status" value="1"/>
</dbReference>
<dbReference type="InterPro" id="IPR002656">
    <property type="entry name" value="Acyl_transf_3_dom"/>
</dbReference>
<keyword evidence="6 9" id="KW-0472">Membrane</keyword>
<feature type="transmembrane region" description="Helical" evidence="9">
    <location>
        <begin position="21"/>
        <end position="44"/>
    </location>
</feature>
<protein>
    <submittedName>
        <fullName evidence="11">Acyltransferase family protein</fullName>
        <ecNumber evidence="11">2.3.1.-</ecNumber>
    </submittedName>
</protein>
<dbReference type="Pfam" id="PF01757">
    <property type="entry name" value="Acyl_transf_3"/>
    <property type="match status" value="1"/>
</dbReference>
<dbReference type="PANTHER" id="PTHR23028:SF53">
    <property type="entry name" value="ACYL_TRANSF_3 DOMAIN-CONTAINING PROTEIN"/>
    <property type="match status" value="1"/>
</dbReference>
<keyword evidence="12" id="KW-1185">Reference proteome</keyword>
<feature type="transmembrane region" description="Helical" evidence="9">
    <location>
        <begin position="220"/>
        <end position="238"/>
    </location>
</feature>
<accession>A0ABW3VKS9</accession>
<dbReference type="Gene3D" id="3.40.50.1110">
    <property type="entry name" value="SGNH hydrolase"/>
    <property type="match status" value="1"/>
</dbReference>
<gene>
    <name evidence="11" type="ORF">ACFQ34_18535</name>
</gene>
<evidence type="ECO:0000256" key="8">
    <source>
        <dbReference type="SAM" id="MobiDB-lite"/>
    </source>
</evidence>
<dbReference type="InterPro" id="IPR036514">
    <property type="entry name" value="SGNH_hydro_sf"/>
</dbReference>
<evidence type="ECO:0000256" key="6">
    <source>
        <dbReference type="ARBA" id="ARBA00023136"/>
    </source>
</evidence>
<feature type="transmembrane region" description="Helical" evidence="9">
    <location>
        <begin position="250"/>
        <end position="271"/>
    </location>
</feature>
<evidence type="ECO:0000256" key="5">
    <source>
        <dbReference type="ARBA" id="ARBA00022989"/>
    </source>
</evidence>
<evidence type="ECO:0000256" key="1">
    <source>
        <dbReference type="ARBA" id="ARBA00004651"/>
    </source>
</evidence>
<feature type="transmembrane region" description="Helical" evidence="9">
    <location>
        <begin position="96"/>
        <end position="114"/>
    </location>
</feature>
<feature type="transmembrane region" description="Helical" evidence="9">
    <location>
        <begin position="165"/>
        <end position="183"/>
    </location>
</feature>
<evidence type="ECO:0000313" key="11">
    <source>
        <dbReference type="EMBL" id="MFD1235290.1"/>
    </source>
</evidence>
<evidence type="ECO:0000256" key="9">
    <source>
        <dbReference type="SAM" id="Phobius"/>
    </source>
</evidence>
<name>A0ABW3VKS9_9PSEU</name>
<comment type="subcellular location">
    <subcellularLocation>
        <location evidence="1">Cell membrane</location>
        <topology evidence="1">Multi-pass membrane protein</topology>
    </subcellularLocation>
</comment>
<dbReference type="GO" id="GO:0016746">
    <property type="term" value="F:acyltransferase activity"/>
    <property type="evidence" value="ECO:0007669"/>
    <property type="project" value="UniProtKB-KW"/>
</dbReference>
<feature type="domain" description="Acyltransferase 3" evidence="10">
    <location>
        <begin position="29"/>
        <end position="358"/>
    </location>
</feature>